<dbReference type="EMBL" id="CP035033">
    <property type="protein sequence ID" value="QAB14442.1"/>
    <property type="molecule type" value="Genomic_DNA"/>
</dbReference>
<organism evidence="1 2">
    <name type="scientific">Hydrogenovibrio thermophilus</name>
    <dbReference type="NCBI Taxonomy" id="265883"/>
    <lineage>
        <taxon>Bacteria</taxon>
        <taxon>Pseudomonadati</taxon>
        <taxon>Pseudomonadota</taxon>
        <taxon>Gammaproteobacteria</taxon>
        <taxon>Thiotrichales</taxon>
        <taxon>Piscirickettsiaceae</taxon>
        <taxon>Hydrogenovibrio</taxon>
    </lineage>
</organism>
<protein>
    <submittedName>
        <fullName evidence="1">Uncharacterized protein</fullName>
    </submittedName>
</protein>
<name>A0A451G4N6_9GAMM</name>
<proteinExistence type="predicted"/>
<dbReference type="Proteomes" id="UP000285478">
    <property type="component" value="Chromosome"/>
</dbReference>
<gene>
    <name evidence="1" type="ORF">EPV75_01525</name>
</gene>
<accession>A0A451G4N6</accession>
<sequence length="277" mass="33091">MSDYFQQHFLDFAEWLVKRRGTNFAATSIKRYFEYFFQLDQFTLEIKRFPSYQQILHQFSVKKTRKYLLVTKFLDELEIVKLKPEVKEQYSHLNTIEKYITYFEAETTWHSLINDYYVFLKQKHITLKSLRLALTPAFHLLKNCQYFCFENPTQDILDGYLWASPGQKSAITGFVHFLNKNHSCSIKLEGIDKKIKLSRPLESNKHLKQKLISTLRFPTKSEQYIQTLLKRAVEYLHLIKVPNYTIITCSKKTFQTQHLHIAGQKLYIPNDIFTFMD</sequence>
<dbReference type="AlphaFoldDB" id="A0A451G4N6"/>
<dbReference type="RefSeq" id="WP_128384246.1">
    <property type="nucleotide sequence ID" value="NZ_CP035033.1"/>
</dbReference>
<reference evidence="1 2" key="1">
    <citation type="journal article" date="2018" name="Environ. Microbiol.">
        <title>Genomes of ubiquitous marine and hypersaline Hydrogenovibrio, Thiomicrorhabdus and Thiomicrospira spp. encode a diversity of mechanisms to sustain chemolithoautotrophy in heterogeneous environments.</title>
        <authorList>
            <person name="Scott K.M."/>
            <person name="Williams J."/>
            <person name="Porter C.M.B."/>
            <person name="Russel S."/>
            <person name="Harmer T.L."/>
            <person name="Paul J.H."/>
            <person name="Antonen K.M."/>
            <person name="Bridges M.K."/>
            <person name="Camper G.J."/>
            <person name="Campla C.K."/>
            <person name="Casella L.G."/>
            <person name="Chase E."/>
            <person name="Conrad J.W."/>
            <person name="Cruz M.C."/>
            <person name="Dunlap D.S."/>
            <person name="Duran L."/>
            <person name="Fahsbender E.M."/>
            <person name="Goldsmith D.B."/>
            <person name="Keeley R.F."/>
            <person name="Kondoff M.R."/>
            <person name="Kussy B.I."/>
            <person name="Lane M.K."/>
            <person name="Lawler S."/>
            <person name="Leigh B.A."/>
            <person name="Lewis C."/>
            <person name="Lostal L.M."/>
            <person name="Marking D."/>
            <person name="Mancera P.A."/>
            <person name="McClenthan E.C."/>
            <person name="McIntyre E.A."/>
            <person name="Mine J.A."/>
            <person name="Modi S."/>
            <person name="Moore B.D."/>
            <person name="Morgan W.A."/>
            <person name="Nelson K.M."/>
            <person name="Nguyen K.N."/>
            <person name="Ogburn N."/>
            <person name="Parrino D.G."/>
            <person name="Pedapudi A.D."/>
            <person name="Pelham R.P."/>
            <person name="Preece A.M."/>
            <person name="Rampersad E.A."/>
            <person name="Richardson J.C."/>
            <person name="Rodgers C.M."/>
            <person name="Schaffer B.L."/>
            <person name="Sheridan N.E."/>
            <person name="Solone M.R."/>
            <person name="Staley Z.R."/>
            <person name="Tabuchi M."/>
            <person name="Waide R.J."/>
            <person name="Wanjugi P.W."/>
            <person name="Young S."/>
            <person name="Clum A."/>
            <person name="Daum C."/>
            <person name="Huntemann M."/>
            <person name="Ivanova N."/>
            <person name="Kyrpides N."/>
            <person name="Mikhailova N."/>
            <person name="Palaniappan K."/>
            <person name="Pillay M."/>
            <person name="Reddy T.B.K."/>
            <person name="Shapiro N."/>
            <person name="Stamatis D."/>
            <person name="Varghese N."/>
            <person name="Woyke T."/>
            <person name="Boden R."/>
            <person name="Freyermuth S.K."/>
            <person name="Kerfeld C.A."/>
        </authorList>
    </citation>
    <scope>NUCLEOTIDE SEQUENCE [LARGE SCALE GENOMIC DNA]</scope>
    <source>
        <strain evidence="1 2">JR-2</strain>
    </source>
</reference>
<keyword evidence="2" id="KW-1185">Reference proteome</keyword>
<evidence type="ECO:0000313" key="2">
    <source>
        <dbReference type="Proteomes" id="UP000285478"/>
    </source>
</evidence>
<evidence type="ECO:0000313" key="1">
    <source>
        <dbReference type="EMBL" id="QAB14442.1"/>
    </source>
</evidence>
<dbReference type="KEGG" id="htr:EPV75_01525"/>